<organism evidence="6 7">
    <name type="scientific">Smittium simulii</name>
    <dbReference type="NCBI Taxonomy" id="133385"/>
    <lineage>
        <taxon>Eukaryota</taxon>
        <taxon>Fungi</taxon>
        <taxon>Fungi incertae sedis</taxon>
        <taxon>Zoopagomycota</taxon>
        <taxon>Kickxellomycotina</taxon>
        <taxon>Harpellomycetes</taxon>
        <taxon>Harpellales</taxon>
        <taxon>Legeriomycetaceae</taxon>
        <taxon>Smittium</taxon>
    </lineage>
</organism>
<dbReference type="GO" id="GO:0120537">
    <property type="term" value="F:3-demethylubiquinone 3-O-methyltransferase activity"/>
    <property type="evidence" value="ECO:0007669"/>
    <property type="project" value="RHEA"/>
</dbReference>
<dbReference type="EC" id="2.1.1.-" evidence="5"/>
<dbReference type="EMBL" id="MBFR01000160">
    <property type="protein sequence ID" value="PVU92495.1"/>
    <property type="molecule type" value="Genomic_DNA"/>
</dbReference>
<keyword evidence="7" id="KW-1185">Reference proteome</keyword>
<evidence type="ECO:0000313" key="7">
    <source>
        <dbReference type="Proteomes" id="UP000245383"/>
    </source>
</evidence>
<comment type="catalytic activity">
    <reaction evidence="5">
        <text>a 3-demethylubiquinol + S-adenosyl-L-methionine = a ubiquinol + S-adenosyl-L-homocysteine + H(+)</text>
        <dbReference type="Rhea" id="RHEA:44380"/>
        <dbReference type="Rhea" id="RHEA-COMP:9566"/>
        <dbReference type="Rhea" id="RHEA-COMP:10914"/>
        <dbReference type="ChEBI" id="CHEBI:15378"/>
        <dbReference type="ChEBI" id="CHEBI:17976"/>
        <dbReference type="ChEBI" id="CHEBI:57856"/>
        <dbReference type="ChEBI" id="CHEBI:59789"/>
        <dbReference type="ChEBI" id="CHEBI:84422"/>
        <dbReference type="EC" id="2.1.1.64"/>
    </reaction>
</comment>
<evidence type="ECO:0000256" key="4">
    <source>
        <dbReference type="ARBA" id="ARBA00022691"/>
    </source>
</evidence>
<dbReference type="PANTHER" id="PTHR43464">
    <property type="entry name" value="METHYLTRANSFERASE"/>
    <property type="match status" value="1"/>
</dbReference>
<dbReference type="EC" id="2.1.1.64" evidence="5"/>
<dbReference type="AlphaFoldDB" id="A0A2T9YJJ4"/>
<keyword evidence="5" id="KW-0999">Mitochondrion inner membrane</keyword>
<feature type="binding site" evidence="5">
    <location>
        <position position="61"/>
    </location>
    <ligand>
        <name>S-adenosyl-L-methionine</name>
        <dbReference type="ChEBI" id="CHEBI:59789"/>
    </ligand>
</feature>
<keyword evidence="5" id="KW-0479">Metal-binding</keyword>
<feature type="binding site" evidence="5">
    <location>
        <position position="165"/>
    </location>
    <ligand>
        <name>Mg(2+)</name>
        <dbReference type="ChEBI" id="CHEBI:18420"/>
    </ligand>
</feature>
<keyword evidence="5" id="KW-0496">Mitochondrion</keyword>
<evidence type="ECO:0000256" key="1">
    <source>
        <dbReference type="ARBA" id="ARBA00022603"/>
    </source>
</evidence>
<keyword evidence="2 5" id="KW-0808">Transferase</keyword>
<dbReference type="PANTHER" id="PTHR43464:SF19">
    <property type="entry name" value="UBIQUINONE BIOSYNTHESIS O-METHYLTRANSFERASE, MITOCHONDRIAL"/>
    <property type="match status" value="1"/>
</dbReference>
<dbReference type="Gene3D" id="3.40.50.150">
    <property type="entry name" value="Vaccinia Virus protein VP39"/>
    <property type="match status" value="1"/>
</dbReference>
<sequence length="285" mass="31931">MFITRNFKFTSARSISSYLTSFKRGYSSFNHEEVHKFSQLSQHWWDVNGPFKPLHAMNPARVSYISQMYSDLTKNYSYKNKKDLWNQSSESLSTAKIVDVGCGGGLLLGGNVLGIDASAENIHCAQEHAKDLLSGSEKPQLEYQNILAEDLVAKENQFDIVVSSEVIEHVNNYKLFLDSLTKLTRKNGLLVISTINRTILGKLLCVTLPEHILGMVPKGTHDFTKFIEPNEISSYLNRSGFKVVDISGLIYNPFANNWCVTPSNIGPFIDVTVQANYILAAVKVE</sequence>
<comment type="function">
    <text evidence="5">O-methyltransferase required for two non-consecutive steps during ubiquinone biosynthesis. Catalyzes the 2 O-methylation of 3,4-dihydroxy-5-(all-trans-polyprenyl)benzoic acid into 4-hydroxy-3-methoxy-5-(all-trans-polyprenyl)benzoic acid. Also catalyzes the last step of ubiquinone biosynthesis by mediating methylation of 3-demethylubiquinone into ubiquinone. Also able to mediate the methylation of 3-demethylubiquinol into ubiquinol.</text>
</comment>
<gene>
    <name evidence="5" type="primary">COQ3</name>
    <name evidence="6" type="ORF">BB561_003796</name>
</gene>
<feature type="binding site" evidence="5">
    <location>
        <position position="116"/>
    </location>
    <ligand>
        <name>S-adenosyl-L-methionine</name>
        <dbReference type="ChEBI" id="CHEBI:59789"/>
    </ligand>
</feature>
<dbReference type="GO" id="GO:0031314">
    <property type="term" value="C:extrinsic component of mitochondrial inner membrane"/>
    <property type="evidence" value="ECO:0007669"/>
    <property type="project" value="UniProtKB-UniRule"/>
</dbReference>
<feature type="binding site" evidence="5">
    <location>
        <position position="164"/>
    </location>
    <ligand>
        <name>S-adenosyl-L-methionine</name>
        <dbReference type="ChEBI" id="CHEBI:59789"/>
    </ligand>
</feature>
<dbReference type="Proteomes" id="UP000245383">
    <property type="component" value="Unassembled WGS sequence"/>
</dbReference>
<dbReference type="GO" id="GO:0061542">
    <property type="term" value="F:3-demethylubiquinol 3-O-methyltransferase activity"/>
    <property type="evidence" value="ECO:0007669"/>
    <property type="project" value="UniProtKB-UniRule"/>
</dbReference>
<keyword evidence="5" id="KW-0472">Membrane</keyword>
<dbReference type="HAMAP" id="MF_00472">
    <property type="entry name" value="UbiG"/>
    <property type="match status" value="1"/>
</dbReference>
<dbReference type="Pfam" id="PF13489">
    <property type="entry name" value="Methyltransf_23"/>
    <property type="match status" value="1"/>
</dbReference>
<comment type="caution">
    <text evidence="6">The sequence shown here is derived from an EMBL/GenBank/DDBJ whole genome shotgun (WGS) entry which is preliminary data.</text>
</comment>
<dbReference type="InterPro" id="IPR010233">
    <property type="entry name" value="UbiG_MeTrfase"/>
</dbReference>
<dbReference type="OrthoDB" id="3265906at2759"/>
<keyword evidence="4 5" id="KW-0949">S-adenosyl-L-methionine</keyword>
<comment type="pathway">
    <text evidence="5">Cofactor biosynthesis; ubiquinone biosynthesis.</text>
</comment>
<dbReference type="UniPathway" id="UPA00232"/>
<dbReference type="GO" id="GO:0010420">
    <property type="term" value="F:polyprenyldihydroxybenzoate methyltransferase activity"/>
    <property type="evidence" value="ECO:0007669"/>
    <property type="project" value="UniProtKB-UniRule"/>
</dbReference>
<keyword evidence="1 5" id="KW-0489">Methyltransferase</keyword>
<dbReference type="SUPFAM" id="SSF53335">
    <property type="entry name" value="S-adenosyl-L-methionine-dependent methyltransferases"/>
    <property type="match status" value="1"/>
</dbReference>
<dbReference type="GO" id="GO:0032259">
    <property type="term" value="P:methylation"/>
    <property type="evidence" value="ECO:0007669"/>
    <property type="project" value="UniProtKB-KW"/>
</dbReference>
<evidence type="ECO:0000256" key="3">
    <source>
        <dbReference type="ARBA" id="ARBA00022688"/>
    </source>
</evidence>
<comment type="subunit">
    <text evidence="5">Component of a multi-subunit COQ enzyme complex, composed of at least COQ3, COQ4, COQ5, COQ6, COQ7 and COQ9.</text>
</comment>
<feature type="binding site" evidence="5">
    <location>
        <position position="168"/>
    </location>
    <ligand>
        <name>Mg(2+)</name>
        <dbReference type="ChEBI" id="CHEBI:18420"/>
    </ligand>
</feature>
<keyword evidence="3 5" id="KW-0831">Ubiquinone biosynthesis</keyword>
<comment type="cofactor">
    <cofactor evidence="5">
        <name>Mg(2+)</name>
        <dbReference type="ChEBI" id="CHEBI:18420"/>
    </cofactor>
</comment>
<comment type="catalytic activity">
    <reaction evidence="5">
        <text>a 3,4-dihydroxy-5-(all-trans-polyprenyl)benzoate + S-adenosyl-L-methionine = a 4-hydroxy-3-methoxy-5-(all-trans-polyprenyl)benzoate + S-adenosyl-L-homocysteine + H(+)</text>
        <dbReference type="Rhea" id="RHEA:44452"/>
        <dbReference type="Rhea" id="RHEA-COMP:10930"/>
        <dbReference type="Rhea" id="RHEA-COMP:10931"/>
        <dbReference type="ChEBI" id="CHEBI:15378"/>
        <dbReference type="ChEBI" id="CHEBI:57856"/>
        <dbReference type="ChEBI" id="CHEBI:59789"/>
        <dbReference type="ChEBI" id="CHEBI:64694"/>
        <dbReference type="ChEBI" id="CHEBI:84443"/>
        <dbReference type="EC" id="2.1.1.114"/>
    </reaction>
</comment>
<comment type="similarity">
    <text evidence="5">Belongs to the class I-like SAM-binding methyltransferase superfamily. UbiG/COQ3 family.</text>
</comment>
<dbReference type="STRING" id="133385.A0A2T9YJJ4"/>
<protein>
    <recommendedName>
        <fullName evidence="5">Ubiquinone biosynthesis O-methyltransferase, mitochondrial</fullName>
    </recommendedName>
    <alternativeName>
        <fullName evidence="5">3-demethylubiquinol 3-O-methyltransferase</fullName>
        <ecNumber evidence="5">2.1.1.64</ecNumber>
    </alternativeName>
    <alternativeName>
        <fullName evidence="5">3-demethylubiquinone 3-O-methyltransferase</fullName>
        <ecNumber evidence="5">2.1.1.-</ecNumber>
    </alternativeName>
    <alternativeName>
        <fullName evidence="5">Polyprenyldihydroxybenzoate methyltransferase</fullName>
        <ecNumber evidence="5">2.1.1.114</ecNumber>
    </alternativeName>
</protein>
<reference evidence="6 7" key="1">
    <citation type="journal article" date="2018" name="MBio">
        <title>Comparative Genomics Reveals the Core Gene Toolbox for the Fungus-Insect Symbiosis.</title>
        <authorList>
            <person name="Wang Y."/>
            <person name="Stata M."/>
            <person name="Wang W."/>
            <person name="Stajich J.E."/>
            <person name="White M.M."/>
            <person name="Moncalvo J.M."/>
        </authorList>
    </citation>
    <scope>NUCLEOTIDE SEQUENCE [LARGE SCALE GENOMIC DNA]</scope>
    <source>
        <strain evidence="6 7">SWE-8-4</strain>
    </source>
</reference>
<dbReference type="InterPro" id="IPR029063">
    <property type="entry name" value="SAM-dependent_MTases_sf"/>
</dbReference>
<name>A0A2T9YJJ4_9FUNG</name>
<evidence type="ECO:0000256" key="2">
    <source>
        <dbReference type="ARBA" id="ARBA00022679"/>
    </source>
</evidence>
<dbReference type="NCBIfam" id="TIGR01983">
    <property type="entry name" value="UbiG"/>
    <property type="match status" value="1"/>
</dbReference>
<comment type="catalytic activity">
    <reaction evidence="5">
        <text>a 3-demethylubiquinone + S-adenosyl-L-methionine = a ubiquinone + S-adenosyl-L-homocysteine</text>
        <dbReference type="Rhea" id="RHEA:81215"/>
        <dbReference type="Rhea" id="RHEA-COMP:9565"/>
        <dbReference type="Rhea" id="RHEA-COMP:19654"/>
        <dbReference type="ChEBI" id="CHEBI:16389"/>
        <dbReference type="ChEBI" id="CHEBI:57856"/>
        <dbReference type="ChEBI" id="CHEBI:59789"/>
        <dbReference type="ChEBI" id="CHEBI:231825"/>
    </reaction>
</comment>
<proteinExistence type="inferred from homology"/>
<evidence type="ECO:0000256" key="5">
    <source>
        <dbReference type="HAMAP-Rule" id="MF_03190"/>
    </source>
</evidence>
<keyword evidence="5" id="KW-0460">Magnesium</keyword>
<dbReference type="EC" id="2.1.1.114" evidence="5"/>
<evidence type="ECO:0000313" key="6">
    <source>
        <dbReference type="EMBL" id="PVU92495.1"/>
    </source>
</evidence>
<comment type="subcellular location">
    <subcellularLocation>
        <location evidence="5">Mitochondrion inner membrane</location>
        <topology evidence="5">Peripheral membrane protein</topology>
        <orientation evidence="5">Matrix side</orientation>
    </subcellularLocation>
</comment>
<feature type="binding site" evidence="5">
    <location>
        <position position="169"/>
    </location>
    <ligand>
        <name>Mg(2+)</name>
        <dbReference type="ChEBI" id="CHEBI:18420"/>
    </ligand>
</feature>
<accession>A0A2T9YJJ4</accession>
<feature type="binding site" evidence="5">
    <location>
        <position position="101"/>
    </location>
    <ligand>
        <name>S-adenosyl-L-methionine</name>
        <dbReference type="ChEBI" id="CHEBI:59789"/>
    </ligand>
</feature>
<dbReference type="GO" id="GO:0046872">
    <property type="term" value="F:metal ion binding"/>
    <property type="evidence" value="ECO:0007669"/>
    <property type="project" value="UniProtKB-KW"/>
</dbReference>